<feature type="transmembrane region" description="Helical" evidence="1">
    <location>
        <begin position="159"/>
        <end position="176"/>
    </location>
</feature>
<feature type="transmembrane region" description="Helical" evidence="1">
    <location>
        <begin position="106"/>
        <end position="128"/>
    </location>
</feature>
<sequence length="196" mass="22620">MIDKIIEYDKQLFLFLNNLGSPTWDLLWLIITDELTFIPLYAILLFLLYKKFGVKVLLLFIVIVAVMITFTDQITNVFKRGFERPRPCRAEGVMEYTRFIAKRCGLYGFFSGHSSNSMAAAVFAGLLLKPYYKNLLIVLLIWSFIVAYSRIYVGVHYPLDIVCGLTFGAITGFAFYKVSVYIIRRYVGEIRLDSEN</sequence>
<keyword evidence="1" id="KW-0812">Transmembrane</keyword>
<name>A0A2N3HIQ1_9FLAO</name>
<organism evidence="3 4">
    <name type="scientific">Confluentibacter flavum</name>
    <dbReference type="NCBI Taxonomy" id="1909700"/>
    <lineage>
        <taxon>Bacteria</taxon>
        <taxon>Pseudomonadati</taxon>
        <taxon>Bacteroidota</taxon>
        <taxon>Flavobacteriia</taxon>
        <taxon>Flavobacteriales</taxon>
        <taxon>Flavobacteriaceae</taxon>
        <taxon>Confluentibacter</taxon>
    </lineage>
</organism>
<dbReference type="RefSeq" id="WP_106659943.1">
    <property type="nucleotide sequence ID" value="NZ_PJEO01000040.1"/>
</dbReference>
<keyword evidence="1" id="KW-1133">Transmembrane helix</keyword>
<feature type="transmembrane region" description="Helical" evidence="1">
    <location>
        <begin position="135"/>
        <end position="153"/>
    </location>
</feature>
<dbReference type="EMBL" id="PJEO01000040">
    <property type="protein sequence ID" value="PKQ44837.1"/>
    <property type="molecule type" value="Genomic_DNA"/>
</dbReference>
<dbReference type="InterPro" id="IPR000326">
    <property type="entry name" value="PAP2/HPO"/>
</dbReference>
<dbReference type="Gene3D" id="1.20.144.10">
    <property type="entry name" value="Phosphatidic acid phosphatase type 2/haloperoxidase"/>
    <property type="match status" value="1"/>
</dbReference>
<dbReference type="SUPFAM" id="SSF48317">
    <property type="entry name" value="Acid phosphatase/Vanadium-dependent haloperoxidase"/>
    <property type="match status" value="1"/>
</dbReference>
<dbReference type="InterPro" id="IPR036938">
    <property type="entry name" value="PAP2/HPO_sf"/>
</dbReference>
<feature type="transmembrane region" description="Helical" evidence="1">
    <location>
        <begin position="56"/>
        <end position="75"/>
    </location>
</feature>
<gene>
    <name evidence="3" type="ORF">CSW08_11020</name>
</gene>
<feature type="transmembrane region" description="Helical" evidence="1">
    <location>
        <begin position="26"/>
        <end position="49"/>
    </location>
</feature>
<keyword evidence="4" id="KW-1185">Reference proteome</keyword>
<reference evidence="3 4" key="1">
    <citation type="submission" date="2017-12" db="EMBL/GenBank/DDBJ databases">
        <title>Confluentibacter flavum sp. nov., isolated from the saline lake.</title>
        <authorList>
            <person name="Yu L."/>
        </authorList>
    </citation>
    <scope>NUCLEOTIDE SEQUENCE [LARGE SCALE GENOMIC DNA]</scope>
    <source>
        <strain evidence="3 4">3B</strain>
    </source>
</reference>
<dbReference type="Proteomes" id="UP000233435">
    <property type="component" value="Unassembled WGS sequence"/>
</dbReference>
<protein>
    <submittedName>
        <fullName evidence="3">Phosphatase PAP2 family protein</fullName>
    </submittedName>
</protein>
<evidence type="ECO:0000313" key="3">
    <source>
        <dbReference type="EMBL" id="PKQ44837.1"/>
    </source>
</evidence>
<evidence type="ECO:0000313" key="4">
    <source>
        <dbReference type="Proteomes" id="UP000233435"/>
    </source>
</evidence>
<evidence type="ECO:0000256" key="1">
    <source>
        <dbReference type="SAM" id="Phobius"/>
    </source>
</evidence>
<feature type="domain" description="Phosphatidic acid phosphatase type 2/haloperoxidase" evidence="2">
    <location>
        <begin position="60"/>
        <end position="176"/>
    </location>
</feature>
<proteinExistence type="predicted"/>
<evidence type="ECO:0000259" key="2">
    <source>
        <dbReference type="SMART" id="SM00014"/>
    </source>
</evidence>
<accession>A0A2N3HIQ1</accession>
<keyword evidence="1" id="KW-0472">Membrane</keyword>
<dbReference type="CDD" id="cd03395">
    <property type="entry name" value="PAP2_like_4"/>
    <property type="match status" value="1"/>
</dbReference>
<dbReference type="SMART" id="SM00014">
    <property type="entry name" value="acidPPc"/>
    <property type="match status" value="1"/>
</dbReference>
<dbReference type="Pfam" id="PF01569">
    <property type="entry name" value="PAP2"/>
    <property type="match status" value="1"/>
</dbReference>
<dbReference type="PANTHER" id="PTHR14969">
    <property type="entry name" value="SPHINGOSINE-1-PHOSPHATE PHOSPHOHYDROLASE"/>
    <property type="match status" value="1"/>
</dbReference>
<dbReference type="PANTHER" id="PTHR14969:SF13">
    <property type="entry name" value="AT30094P"/>
    <property type="match status" value="1"/>
</dbReference>
<dbReference type="AlphaFoldDB" id="A0A2N3HIQ1"/>
<comment type="caution">
    <text evidence="3">The sequence shown here is derived from an EMBL/GenBank/DDBJ whole genome shotgun (WGS) entry which is preliminary data.</text>
</comment>
<dbReference type="OrthoDB" id="9789113at2"/>